<dbReference type="PROSITE" id="PS50977">
    <property type="entry name" value="HTH_TETR_2"/>
    <property type="match status" value="1"/>
</dbReference>
<dbReference type="EMBL" id="JBHLSV010000002">
    <property type="protein sequence ID" value="MFC0672645.1"/>
    <property type="molecule type" value="Genomic_DNA"/>
</dbReference>
<dbReference type="Gene3D" id="1.10.10.60">
    <property type="entry name" value="Homeodomain-like"/>
    <property type="match status" value="1"/>
</dbReference>
<evidence type="ECO:0000259" key="3">
    <source>
        <dbReference type="PROSITE" id="PS50977"/>
    </source>
</evidence>
<gene>
    <name evidence="4" type="ORF">ACFFF6_01610</name>
</gene>
<dbReference type="SUPFAM" id="SSF48498">
    <property type="entry name" value="Tetracyclin repressor-like, C-terminal domain"/>
    <property type="match status" value="1"/>
</dbReference>
<name>A0ABV6R6P2_9MICO</name>
<dbReference type="Pfam" id="PF17920">
    <property type="entry name" value="TetR_C_16"/>
    <property type="match status" value="1"/>
</dbReference>
<dbReference type="Pfam" id="PF00440">
    <property type="entry name" value="TetR_N"/>
    <property type="match status" value="1"/>
</dbReference>
<keyword evidence="5" id="KW-1185">Reference proteome</keyword>
<feature type="DNA-binding region" description="H-T-H motif" evidence="2">
    <location>
        <begin position="37"/>
        <end position="56"/>
    </location>
</feature>
<dbReference type="InterPro" id="IPR041678">
    <property type="entry name" value="TetR_C_16"/>
</dbReference>
<protein>
    <submittedName>
        <fullName evidence="4">TetR family transcriptional regulator</fullName>
    </submittedName>
</protein>
<dbReference type="SUPFAM" id="SSF46689">
    <property type="entry name" value="Homeodomain-like"/>
    <property type="match status" value="1"/>
</dbReference>
<evidence type="ECO:0000256" key="2">
    <source>
        <dbReference type="PROSITE-ProRule" id="PRU00335"/>
    </source>
</evidence>
<dbReference type="PANTHER" id="PTHR30055">
    <property type="entry name" value="HTH-TYPE TRANSCRIPTIONAL REGULATOR RUTR"/>
    <property type="match status" value="1"/>
</dbReference>
<dbReference type="PANTHER" id="PTHR30055:SF235">
    <property type="entry name" value="TRANSCRIPTIONAL REGULATORY PROTEIN"/>
    <property type="match status" value="1"/>
</dbReference>
<dbReference type="Gene3D" id="1.10.357.10">
    <property type="entry name" value="Tetracycline Repressor, domain 2"/>
    <property type="match status" value="1"/>
</dbReference>
<organism evidence="4 5">
    <name type="scientific">Brachybacterium hainanense</name>
    <dbReference type="NCBI Taxonomy" id="1541174"/>
    <lineage>
        <taxon>Bacteria</taxon>
        <taxon>Bacillati</taxon>
        <taxon>Actinomycetota</taxon>
        <taxon>Actinomycetes</taxon>
        <taxon>Micrococcales</taxon>
        <taxon>Dermabacteraceae</taxon>
        <taxon>Brachybacterium</taxon>
    </lineage>
</organism>
<keyword evidence="1 2" id="KW-0238">DNA-binding</keyword>
<evidence type="ECO:0000313" key="4">
    <source>
        <dbReference type="EMBL" id="MFC0672645.1"/>
    </source>
</evidence>
<dbReference type="InterPro" id="IPR050109">
    <property type="entry name" value="HTH-type_TetR-like_transc_reg"/>
</dbReference>
<dbReference type="InterPro" id="IPR009057">
    <property type="entry name" value="Homeodomain-like_sf"/>
</dbReference>
<reference evidence="4 5" key="1">
    <citation type="submission" date="2024-09" db="EMBL/GenBank/DDBJ databases">
        <authorList>
            <person name="Sun Q."/>
            <person name="Mori K."/>
        </authorList>
    </citation>
    <scope>NUCLEOTIDE SEQUENCE [LARGE SCALE GENOMIC DNA]</scope>
    <source>
        <strain evidence="4 5">CICC 10874</strain>
    </source>
</reference>
<feature type="domain" description="HTH tetR-type" evidence="3">
    <location>
        <begin position="14"/>
        <end position="74"/>
    </location>
</feature>
<dbReference type="Proteomes" id="UP001589793">
    <property type="component" value="Unassembled WGS sequence"/>
</dbReference>
<dbReference type="InterPro" id="IPR036271">
    <property type="entry name" value="Tet_transcr_reg_TetR-rel_C_sf"/>
</dbReference>
<dbReference type="InterPro" id="IPR001647">
    <property type="entry name" value="HTH_TetR"/>
</dbReference>
<accession>A0ABV6R6P2</accession>
<dbReference type="RefSeq" id="WP_376977597.1">
    <property type="nucleotide sequence ID" value="NZ_JBHLSV010000002.1"/>
</dbReference>
<evidence type="ECO:0000256" key="1">
    <source>
        <dbReference type="ARBA" id="ARBA00023125"/>
    </source>
</evidence>
<comment type="caution">
    <text evidence="4">The sequence shown here is derived from an EMBL/GenBank/DDBJ whole genome shotgun (WGS) entry which is preliminary data.</text>
</comment>
<dbReference type="PRINTS" id="PR00455">
    <property type="entry name" value="HTHTETR"/>
</dbReference>
<evidence type="ECO:0000313" key="5">
    <source>
        <dbReference type="Proteomes" id="UP001589793"/>
    </source>
</evidence>
<proteinExistence type="predicted"/>
<sequence>MSSPRGRGRPRGGTDSRARILAAATEEFGEHGYDRATIRAIAARAGVDPALVHHYFGAKADLFAESIGVPLRPDLDVPRILEGPREEVGERIVRYVLGRLEQPDVRRRTVTVLRAALGAGPMAQPLIGFLSRELIAKVAGATGAEDGPLRANLVASQVVGMVIARYVVRLEPLASASVDEVAALIGPTLQRYLYG</sequence>